<keyword evidence="12" id="KW-0418">Kinase</keyword>
<dbReference type="SUPFAM" id="SSF47831">
    <property type="entry name" value="Enzyme I of the PEP:sugar phosphotransferase system HPr-binding (sub)domain"/>
    <property type="match status" value="1"/>
</dbReference>
<dbReference type="InterPro" id="IPR050499">
    <property type="entry name" value="PEP-utilizing_PTS_enzyme"/>
</dbReference>
<keyword evidence="16" id="KW-1185">Reference proteome</keyword>
<evidence type="ECO:0000256" key="5">
    <source>
        <dbReference type="ARBA" id="ARBA00012232"/>
    </source>
</evidence>
<dbReference type="Proteomes" id="UP000288212">
    <property type="component" value="Unassembled WGS sequence"/>
</dbReference>
<keyword evidence="8" id="KW-0762">Sugar transport</keyword>
<dbReference type="PANTHER" id="PTHR46244:SF1">
    <property type="entry name" value="PHOSPHOENOLPYRUVATE-DEPENDENT PHOSPHOTRANSFERASE SYSTEM"/>
    <property type="match status" value="1"/>
</dbReference>
<dbReference type="Gene3D" id="3.30.450.40">
    <property type="match status" value="1"/>
</dbReference>
<keyword evidence="9" id="KW-0808">Transferase</keyword>
<evidence type="ECO:0000259" key="14">
    <source>
        <dbReference type="SMART" id="SM00065"/>
    </source>
</evidence>
<protein>
    <recommendedName>
        <fullName evidence="5">phosphoenolpyruvate--protein phosphotransferase</fullName>
        <ecNumber evidence="5">2.7.3.9</ecNumber>
    </recommendedName>
</protein>
<gene>
    <name evidence="15" type="ORF">CWE06_08535</name>
</gene>
<dbReference type="Gene3D" id="1.10.274.10">
    <property type="entry name" value="PtsI, HPr-binding domain"/>
    <property type="match status" value="1"/>
</dbReference>
<dbReference type="SUPFAM" id="SSF52009">
    <property type="entry name" value="Phosphohistidine domain"/>
    <property type="match status" value="1"/>
</dbReference>
<evidence type="ECO:0000256" key="6">
    <source>
        <dbReference type="ARBA" id="ARBA00022448"/>
    </source>
</evidence>
<name>A0A432VT49_9GAMM</name>
<dbReference type="EMBL" id="PIPI01000005">
    <property type="protein sequence ID" value="RUO19567.1"/>
    <property type="molecule type" value="Genomic_DNA"/>
</dbReference>
<comment type="similarity">
    <text evidence="4">Belongs to the PEP-utilizing enzyme family.</text>
</comment>
<dbReference type="Pfam" id="PF01590">
    <property type="entry name" value="GAF"/>
    <property type="match status" value="1"/>
</dbReference>
<dbReference type="Gene3D" id="3.50.30.10">
    <property type="entry name" value="Phosphohistidine domain"/>
    <property type="match status" value="1"/>
</dbReference>
<comment type="catalytic activity">
    <reaction evidence="1">
        <text>L-histidyl-[protein] + phosphoenolpyruvate = N(pros)-phospho-L-histidyl-[protein] + pyruvate</text>
        <dbReference type="Rhea" id="RHEA:23880"/>
        <dbReference type="Rhea" id="RHEA-COMP:9745"/>
        <dbReference type="Rhea" id="RHEA-COMP:9746"/>
        <dbReference type="ChEBI" id="CHEBI:15361"/>
        <dbReference type="ChEBI" id="CHEBI:29979"/>
        <dbReference type="ChEBI" id="CHEBI:58702"/>
        <dbReference type="ChEBI" id="CHEBI:64837"/>
        <dbReference type="EC" id="2.7.3.9"/>
    </reaction>
</comment>
<evidence type="ECO:0000256" key="3">
    <source>
        <dbReference type="ARBA" id="ARBA00004496"/>
    </source>
</evidence>
<dbReference type="GO" id="GO:0046872">
    <property type="term" value="F:metal ion binding"/>
    <property type="evidence" value="ECO:0007669"/>
    <property type="project" value="UniProtKB-KW"/>
</dbReference>
<dbReference type="GO" id="GO:0009401">
    <property type="term" value="P:phosphoenolpyruvate-dependent sugar phosphotransferase system"/>
    <property type="evidence" value="ECO:0007669"/>
    <property type="project" value="UniProtKB-KW"/>
</dbReference>
<dbReference type="Pfam" id="PF00391">
    <property type="entry name" value="PEP-utilizers"/>
    <property type="match status" value="1"/>
</dbReference>
<comment type="subcellular location">
    <subcellularLocation>
        <location evidence="3">Cytoplasm</location>
    </subcellularLocation>
</comment>
<comment type="caution">
    <text evidence="15">The sequence shown here is derived from an EMBL/GenBank/DDBJ whole genome shotgun (WGS) entry which is preliminary data.</text>
</comment>
<dbReference type="InterPro" id="IPR003018">
    <property type="entry name" value="GAF"/>
</dbReference>
<feature type="domain" description="GAF" evidence="14">
    <location>
        <begin position="17"/>
        <end position="164"/>
    </location>
</feature>
<dbReference type="RefSeq" id="WP_126793114.1">
    <property type="nucleotide sequence ID" value="NZ_PIPI01000005.1"/>
</dbReference>
<organism evidence="15 16">
    <name type="scientific">Aliidiomarina haloalkalitolerans</name>
    <dbReference type="NCBI Taxonomy" id="859059"/>
    <lineage>
        <taxon>Bacteria</taxon>
        <taxon>Pseudomonadati</taxon>
        <taxon>Pseudomonadota</taxon>
        <taxon>Gammaproteobacteria</taxon>
        <taxon>Alteromonadales</taxon>
        <taxon>Idiomarinaceae</taxon>
        <taxon>Aliidiomarina</taxon>
    </lineage>
</organism>
<dbReference type="InterPro" id="IPR015813">
    <property type="entry name" value="Pyrv/PenolPyrv_kinase-like_dom"/>
</dbReference>
<dbReference type="SMART" id="SM00065">
    <property type="entry name" value="GAF"/>
    <property type="match status" value="1"/>
</dbReference>
<evidence type="ECO:0000313" key="15">
    <source>
        <dbReference type="EMBL" id="RUO19567.1"/>
    </source>
</evidence>
<dbReference type="Pfam" id="PF02896">
    <property type="entry name" value="PEP-utilizers_C"/>
    <property type="match status" value="1"/>
</dbReference>
<dbReference type="InterPro" id="IPR008279">
    <property type="entry name" value="PEP-util_enz_mobile_dom"/>
</dbReference>
<dbReference type="InterPro" id="IPR036618">
    <property type="entry name" value="PtsI_HPr-bd_sf"/>
</dbReference>
<dbReference type="Gene3D" id="3.20.20.60">
    <property type="entry name" value="Phosphoenolpyruvate-binding domains"/>
    <property type="match status" value="1"/>
</dbReference>
<dbReference type="InterPro" id="IPR029016">
    <property type="entry name" value="GAF-like_dom_sf"/>
</dbReference>
<dbReference type="EC" id="2.7.3.9" evidence="5"/>
<reference evidence="15 16" key="1">
    <citation type="journal article" date="2011" name="Front. Microbiol.">
        <title>Genomic signatures of strain selection and enhancement in Bacillus atrophaeus var. globigii, a historical biowarfare simulant.</title>
        <authorList>
            <person name="Gibbons H.S."/>
            <person name="Broomall S.M."/>
            <person name="McNew L.A."/>
            <person name="Daligault H."/>
            <person name="Chapman C."/>
            <person name="Bruce D."/>
            <person name="Karavis M."/>
            <person name="Krepps M."/>
            <person name="McGregor P.A."/>
            <person name="Hong C."/>
            <person name="Park K.H."/>
            <person name="Akmal A."/>
            <person name="Feldman A."/>
            <person name="Lin J.S."/>
            <person name="Chang W.E."/>
            <person name="Higgs B.W."/>
            <person name="Demirev P."/>
            <person name="Lindquist J."/>
            <person name="Liem A."/>
            <person name="Fochler E."/>
            <person name="Read T.D."/>
            <person name="Tapia R."/>
            <person name="Johnson S."/>
            <person name="Bishop-Lilly K.A."/>
            <person name="Detter C."/>
            <person name="Han C."/>
            <person name="Sozhamannan S."/>
            <person name="Rosenzweig C.N."/>
            <person name="Skowronski E.W."/>
        </authorList>
    </citation>
    <scope>NUCLEOTIDE SEQUENCE [LARGE SCALE GENOMIC DNA]</scope>
    <source>
        <strain evidence="15 16">AK5</strain>
    </source>
</reference>
<dbReference type="PRINTS" id="PR01736">
    <property type="entry name" value="PHPHTRNFRASE"/>
</dbReference>
<dbReference type="PANTHER" id="PTHR46244">
    <property type="entry name" value="PHOSPHOENOLPYRUVATE-PROTEIN PHOSPHOTRANSFERASE"/>
    <property type="match status" value="1"/>
</dbReference>
<keyword evidence="11" id="KW-0479">Metal-binding</keyword>
<dbReference type="NCBIfam" id="NF008283">
    <property type="entry name" value="PRK11061.1"/>
    <property type="match status" value="1"/>
</dbReference>
<evidence type="ECO:0000256" key="13">
    <source>
        <dbReference type="ARBA" id="ARBA00022842"/>
    </source>
</evidence>
<dbReference type="NCBIfam" id="TIGR01417">
    <property type="entry name" value="PTS_I_fam"/>
    <property type="match status" value="1"/>
</dbReference>
<evidence type="ECO:0000256" key="9">
    <source>
        <dbReference type="ARBA" id="ARBA00022679"/>
    </source>
</evidence>
<proteinExistence type="inferred from homology"/>
<evidence type="ECO:0000313" key="16">
    <source>
        <dbReference type="Proteomes" id="UP000288212"/>
    </source>
</evidence>
<dbReference type="InterPro" id="IPR036637">
    <property type="entry name" value="Phosphohistidine_dom_sf"/>
</dbReference>
<evidence type="ECO:0000256" key="1">
    <source>
        <dbReference type="ARBA" id="ARBA00000683"/>
    </source>
</evidence>
<evidence type="ECO:0000256" key="4">
    <source>
        <dbReference type="ARBA" id="ARBA00007837"/>
    </source>
</evidence>
<keyword evidence="6" id="KW-0813">Transport</keyword>
<dbReference type="AlphaFoldDB" id="A0A432VT49"/>
<keyword evidence="13" id="KW-0460">Magnesium</keyword>
<dbReference type="InterPro" id="IPR008731">
    <property type="entry name" value="PTS_EIN"/>
</dbReference>
<evidence type="ECO:0000256" key="2">
    <source>
        <dbReference type="ARBA" id="ARBA00001946"/>
    </source>
</evidence>
<dbReference type="GO" id="GO:0008965">
    <property type="term" value="F:phosphoenolpyruvate-protein phosphotransferase activity"/>
    <property type="evidence" value="ECO:0007669"/>
    <property type="project" value="UniProtKB-EC"/>
</dbReference>
<dbReference type="InterPro" id="IPR040442">
    <property type="entry name" value="Pyrv_kinase-like_dom_sf"/>
</dbReference>
<accession>A0A432VT49</accession>
<dbReference type="SUPFAM" id="SSF55781">
    <property type="entry name" value="GAF domain-like"/>
    <property type="match status" value="1"/>
</dbReference>
<dbReference type="Pfam" id="PF05524">
    <property type="entry name" value="PEP-utilisers_N"/>
    <property type="match status" value="1"/>
</dbReference>
<evidence type="ECO:0000256" key="8">
    <source>
        <dbReference type="ARBA" id="ARBA00022597"/>
    </source>
</evidence>
<sequence>MLTVLQRIVEAVNQAPDLDSALRTIVEKARAALGSDVCSVYLADHEAEQFVLMATEGLVLQEHERVALNFGEGLISLAAQREEPLNVANAVEHPNFKLVESVGEEAFRAMLVAPIIHQRKVLGVLAAQQKKARAFSGEEEAFLVTLAAQLATVIAHAEARGLVSGHYSPWLRNLRALAAAPGVAIGQAFIGRPPATLSSVVPRKTDYPWREIHKFRKAVMQTRMQLRELAEQVAEYVAEDTLAIFDVYQSMLDAASLGDAVEAKIKDGWMAQTAVKMAVDDFVSQFEELDDSYLRERAVDVRDLGQRILSFLQDKSTQNHSFPDACILIAEEVTASMLAGVPRDKLQGLVSLQGSTNSHAAIMARSMGIPAVFGVSDIPLAYLSDQHLIVDGYSGDIFVNPPQQLIQEYEILRDEERELVEIVSANRDLPAETEDGIAISLQINAGLNADHQHENLGPFEGIGLYRTEIPFMMRERFPTEKEQYQLYKQILKSCRDKPVVMRTLDVGGDKPLPYFPIQEENPFLGWRGIRMTLDHPEIFLVQVRAMLRANVGLHNLQILLPMISTVDEVEEATRLINQAYFEVRNELVQTNPNLDFKRPLVGVMIEVPALLYQLDAIAPKVDFFSVGTNDLTQYMLAVDRNNPRVASLYDTLNPGMLHALQHIIQRCTELRKPVSVCGEMAGDPGGAILLVAMGYRSLSMSTHNLDKIRWILRHLDSKMLQVLLTQVMSSTHPDQVRRLLRIKLEGLGLGGFVRAGK</sequence>
<dbReference type="GO" id="GO:0005737">
    <property type="term" value="C:cytoplasm"/>
    <property type="evidence" value="ECO:0007669"/>
    <property type="project" value="UniProtKB-SubCell"/>
</dbReference>
<evidence type="ECO:0000256" key="12">
    <source>
        <dbReference type="ARBA" id="ARBA00022777"/>
    </source>
</evidence>
<comment type="cofactor">
    <cofactor evidence="2">
        <name>Mg(2+)</name>
        <dbReference type="ChEBI" id="CHEBI:18420"/>
    </cofactor>
</comment>
<dbReference type="InterPro" id="IPR006318">
    <property type="entry name" value="PTS_EI-like"/>
</dbReference>
<evidence type="ECO:0000256" key="7">
    <source>
        <dbReference type="ARBA" id="ARBA00022490"/>
    </source>
</evidence>
<dbReference type="OrthoDB" id="9765468at2"/>
<evidence type="ECO:0000256" key="11">
    <source>
        <dbReference type="ARBA" id="ARBA00022723"/>
    </source>
</evidence>
<evidence type="ECO:0000256" key="10">
    <source>
        <dbReference type="ARBA" id="ARBA00022683"/>
    </source>
</evidence>
<dbReference type="SUPFAM" id="SSF51621">
    <property type="entry name" value="Phosphoenolpyruvate/pyruvate domain"/>
    <property type="match status" value="1"/>
</dbReference>
<dbReference type="GO" id="GO:0016301">
    <property type="term" value="F:kinase activity"/>
    <property type="evidence" value="ECO:0007669"/>
    <property type="project" value="UniProtKB-KW"/>
</dbReference>
<keyword evidence="10" id="KW-0598">Phosphotransferase system</keyword>
<dbReference type="InterPro" id="IPR000121">
    <property type="entry name" value="PEP_util_C"/>
</dbReference>
<keyword evidence="7" id="KW-0963">Cytoplasm</keyword>